<dbReference type="GO" id="GO:0005524">
    <property type="term" value="F:ATP binding"/>
    <property type="evidence" value="ECO:0007669"/>
    <property type="project" value="UniProtKB-UniRule"/>
</dbReference>
<evidence type="ECO:0000313" key="6">
    <source>
        <dbReference type="EMBL" id="OGG84968.1"/>
    </source>
</evidence>
<dbReference type="PANTHER" id="PTHR43585:SF2">
    <property type="entry name" value="ATP-GRASP ENZYME FSQD"/>
    <property type="match status" value="1"/>
</dbReference>
<sequence length="433" mass="49336">MQKPVLEKNIIVYVMALPEGAIDSIRRHGKLTKTKYRIMLLRDSRVKDVNNKLANPNIDIAINCDLSKPNKIAEALLPYQDELLAITCRSEQSMARFAAVIPHVPYLRTPTTESLKWASDKYEMRKRMKLFDPSITPIFTLVKENTKAERARVVEKVGFPMIIKPTNLAASLFVSICYHEEDLEKTLRTTLSKLKKAYEKDNRLEEPKLIAEQFMDGDMYSVDSYVGARGKVEHCPLVKIKTGKMIGHDDFYGYLQITPPVLKRTTVEKAQLAAEKAIHALGLRSTITHTELMKVDDEWKVIEIGARMGGFRHELHMLTCGIDHSINDVLVRIPEKVQMSKKCTGYACAMKWFAAKEGKISEMKGIKKIEQLESFHRIEVNKKVGDRAVFARNGGRSVFNLFLKNVDRSSLLADIRRVEQMVEVKVASRETVK</sequence>
<evidence type="ECO:0000256" key="4">
    <source>
        <dbReference type="PROSITE-ProRule" id="PRU00409"/>
    </source>
</evidence>
<gene>
    <name evidence="6" type="ORF">A3G90_02790</name>
</gene>
<dbReference type="InterPro" id="IPR052032">
    <property type="entry name" value="ATP-dep_AA_Ligase"/>
</dbReference>
<evidence type="ECO:0000256" key="1">
    <source>
        <dbReference type="ARBA" id="ARBA00022598"/>
    </source>
</evidence>
<evidence type="ECO:0000313" key="7">
    <source>
        <dbReference type="Proteomes" id="UP000177325"/>
    </source>
</evidence>
<name>A0A1F6FGI6_9BACT</name>
<dbReference type="Pfam" id="PF13535">
    <property type="entry name" value="ATP-grasp_4"/>
    <property type="match status" value="1"/>
</dbReference>
<dbReference type="PROSITE" id="PS50975">
    <property type="entry name" value="ATP_GRASP"/>
    <property type="match status" value="1"/>
</dbReference>
<reference evidence="6 7" key="1">
    <citation type="journal article" date="2016" name="Nat. Commun.">
        <title>Thousands of microbial genomes shed light on interconnected biogeochemical processes in an aquifer system.</title>
        <authorList>
            <person name="Anantharaman K."/>
            <person name="Brown C.T."/>
            <person name="Hug L.A."/>
            <person name="Sharon I."/>
            <person name="Castelle C.J."/>
            <person name="Probst A.J."/>
            <person name="Thomas B.C."/>
            <person name="Singh A."/>
            <person name="Wilkins M.J."/>
            <person name="Karaoz U."/>
            <person name="Brodie E.L."/>
            <person name="Williams K.H."/>
            <person name="Hubbard S.S."/>
            <person name="Banfield J.F."/>
        </authorList>
    </citation>
    <scope>NUCLEOTIDE SEQUENCE [LARGE SCALE GENOMIC DNA]</scope>
</reference>
<keyword evidence="3 4" id="KW-0067">ATP-binding</keyword>
<dbReference type="InterPro" id="IPR011761">
    <property type="entry name" value="ATP-grasp"/>
</dbReference>
<evidence type="ECO:0000256" key="3">
    <source>
        <dbReference type="ARBA" id="ARBA00022840"/>
    </source>
</evidence>
<keyword evidence="2 4" id="KW-0547">Nucleotide-binding</keyword>
<organism evidence="6 7">
    <name type="scientific">Candidatus Kaiserbacteria bacterium RIFCSPLOWO2_12_FULL_45_26</name>
    <dbReference type="NCBI Taxonomy" id="1798525"/>
    <lineage>
        <taxon>Bacteria</taxon>
        <taxon>Candidatus Kaiseribacteriota</taxon>
    </lineage>
</organism>
<dbReference type="GO" id="GO:0016874">
    <property type="term" value="F:ligase activity"/>
    <property type="evidence" value="ECO:0007669"/>
    <property type="project" value="UniProtKB-KW"/>
</dbReference>
<dbReference type="GO" id="GO:0046872">
    <property type="term" value="F:metal ion binding"/>
    <property type="evidence" value="ECO:0007669"/>
    <property type="project" value="InterPro"/>
</dbReference>
<dbReference type="Gene3D" id="3.30.470.20">
    <property type="entry name" value="ATP-grasp fold, B domain"/>
    <property type="match status" value="1"/>
</dbReference>
<dbReference type="SUPFAM" id="SSF56059">
    <property type="entry name" value="Glutathione synthetase ATP-binding domain-like"/>
    <property type="match status" value="1"/>
</dbReference>
<dbReference type="PANTHER" id="PTHR43585">
    <property type="entry name" value="FUMIPYRROLE BIOSYNTHESIS PROTEIN C"/>
    <property type="match status" value="1"/>
</dbReference>
<evidence type="ECO:0000259" key="5">
    <source>
        <dbReference type="PROSITE" id="PS50975"/>
    </source>
</evidence>
<evidence type="ECO:0000256" key="2">
    <source>
        <dbReference type="ARBA" id="ARBA00022741"/>
    </source>
</evidence>
<proteinExistence type="predicted"/>
<dbReference type="AlphaFoldDB" id="A0A1F6FGI6"/>
<feature type="domain" description="ATP-grasp" evidence="5">
    <location>
        <begin position="128"/>
        <end position="335"/>
    </location>
</feature>
<dbReference type="STRING" id="1798525.A3G90_02790"/>
<protein>
    <recommendedName>
        <fullName evidence="5">ATP-grasp domain-containing protein</fullName>
    </recommendedName>
</protein>
<accession>A0A1F6FGI6</accession>
<dbReference type="Proteomes" id="UP000177325">
    <property type="component" value="Unassembled WGS sequence"/>
</dbReference>
<comment type="caution">
    <text evidence="6">The sequence shown here is derived from an EMBL/GenBank/DDBJ whole genome shotgun (WGS) entry which is preliminary data.</text>
</comment>
<keyword evidence="1" id="KW-0436">Ligase</keyword>
<dbReference type="EMBL" id="MFMM01000001">
    <property type="protein sequence ID" value="OGG84968.1"/>
    <property type="molecule type" value="Genomic_DNA"/>
</dbReference>